<evidence type="ECO:0000256" key="1">
    <source>
        <dbReference type="SAM" id="Phobius"/>
    </source>
</evidence>
<name>A0A8S1K3X9_9CILI</name>
<keyword evidence="1" id="KW-0472">Membrane</keyword>
<evidence type="ECO:0000313" key="2">
    <source>
        <dbReference type="EMBL" id="CAD8049401.1"/>
    </source>
</evidence>
<protein>
    <recommendedName>
        <fullName evidence="4">Transmembrane protein</fullName>
    </recommendedName>
</protein>
<dbReference type="AlphaFoldDB" id="A0A8S1K3X9"/>
<evidence type="ECO:0000313" key="3">
    <source>
        <dbReference type="Proteomes" id="UP000692954"/>
    </source>
</evidence>
<dbReference type="OrthoDB" id="305425at2759"/>
<sequence length="211" mass="24673">MNILEIIIDSKFLLGIGVGFFVASFLMLPKNENNQGNGSYSKLKLSSKSIPSTQDLKQVYQKTNERNKQPQQKGQTFQELQYNGQRGQKNDFQGEDEIRKKVKMQYHQYEPKYDETSIKVQSINTSSEFESSQPLRIDDPILQQNNENFVSYNEDKYFNQNDKEFDDNDKDLEELANIQESPILKNNKSNDRKLNVKLEFQNKMYDSENQG</sequence>
<keyword evidence="3" id="KW-1185">Reference proteome</keyword>
<keyword evidence="1" id="KW-1133">Transmembrane helix</keyword>
<organism evidence="2 3">
    <name type="scientific">Paramecium sonneborni</name>
    <dbReference type="NCBI Taxonomy" id="65129"/>
    <lineage>
        <taxon>Eukaryota</taxon>
        <taxon>Sar</taxon>
        <taxon>Alveolata</taxon>
        <taxon>Ciliophora</taxon>
        <taxon>Intramacronucleata</taxon>
        <taxon>Oligohymenophorea</taxon>
        <taxon>Peniculida</taxon>
        <taxon>Parameciidae</taxon>
        <taxon>Paramecium</taxon>
    </lineage>
</organism>
<accession>A0A8S1K3X9</accession>
<feature type="transmembrane region" description="Helical" evidence="1">
    <location>
        <begin position="12"/>
        <end position="29"/>
    </location>
</feature>
<gene>
    <name evidence="2" type="ORF">PSON_ATCC_30995.1.T0040089</name>
</gene>
<evidence type="ECO:0008006" key="4">
    <source>
        <dbReference type="Google" id="ProtNLM"/>
    </source>
</evidence>
<dbReference type="EMBL" id="CAJJDN010000004">
    <property type="protein sequence ID" value="CAD8049401.1"/>
    <property type="molecule type" value="Genomic_DNA"/>
</dbReference>
<dbReference type="Proteomes" id="UP000692954">
    <property type="component" value="Unassembled WGS sequence"/>
</dbReference>
<reference evidence="2" key="1">
    <citation type="submission" date="2021-01" db="EMBL/GenBank/DDBJ databases">
        <authorList>
            <consortium name="Genoscope - CEA"/>
            <person name="William W."/>
        </authorList>
    </citation>
    <scope>NUCLEOTIDE SEQUENCE</scope>
</reference>
<proteinExistence type="predicted"/>
<keyword evidence="1" id="KW-0812">Transmembrane</keyword>
<comment type="caution">
    <text evidence="2">The sequence shown here is derived from an EMBL/GenBank/DDBJ whole genome shotgun (WGS) entry which is preliminary data.</text>
</comment>